<feature type="signal peptide" evidence="1">
    <location>
        <begin position="1"/>
        <end position="22"/>
    </location>
</feature>
<evidence type="ECO:0000313" key="2">
    <source>
        <dbReference type="EMBL" id="TFL03492.1"/>
    </source>
</evidence>
<gene>
    <name evidence="2" type="ORF">BDV98DRAFT_386345</name>
</gene>
<feature type="chain" id="PRO_5022876158" description="Secreted protein" evidence="1">
    <location>
        <begin position="23"/>
        <end position="69"/>
    </location>
</feature>
<name>A0A5C3QNU4_9AGAR</name>
<evidence type="ECO:0008006" key="4">
    <source>
        <dbReference type="Google" id="ProtNLM"/>
    </source>
</evidence>
<sequence length="69" mass="7401">MTAHTSTGFFLLLRRHLTSVLSSVARVTRVYVVAGVSTKQANLGSFGMSRGTLICYGVHPLSSRLCVTS</sequence>
<keyword evidence="1" id="KW-0732">Signal</keyword>
<evidence type="ECO:0000313" key="3">
    <source>
        <dbReference type="Proteomes" id="UP000305067"/>
    </source>
</evidence>
<protein>
    <recommendedName>
        <fullName evidence="4">Secreted protein</fullName>
    </recommendedName>
</protein>
<dbReference type="EMBL" id="ML178820">
    <property type="protein sequence ID" value="TFL03492.1"/>
    <property type="molecule type" value="Genomic_DNA"/>
</dbReference>
<reference evidence="2 3" key="1">
    <citation type="journal article" date="2019" name="Nat. Ecol. Evol.">
        <title>Megaphylogeny resolves global patterns of mushroom evolution.</title>
        <authorList>
            <person name="Varga T."/>
            <person name="Krizsan K."/>
            <person name="Foldi C."/>
            <person name="Dima B."/>
            <person name="Sanchez-Garcia M."/>
            <person name="Sanchez-Ramirez S."/>
            <person name="Szollosi G.J."/>
            <person name="Szarkandi J.G."/>
            <person name="Papp V."/>
            <person name="Albert L."/>
            <person name="Andreopoulos W."/>
            <person name="Angelini C."/>
            <person name="Antonin V."/>
            <person name="Barry K.W."/>
            <person name="Bougher N.L."/>
            <person name="Buchanan P."/>
            <person name="Buyck B."/>
            <person name="Bense V."/>
            <person name="Catcheside P."/>
            <person name="Chovatia M."/>
            <person name="Cooper J."/>
            <person name="Damon W."/>
            <person name="Desjardin D."/>
            <person name="Finy P."/>
            <person name="Geml J."/>
            <person name="Haridas S."/>
            <person name="Hughes K."/>
            <person name="Justo A."/>
            <person name="Karasinski D."/>
            <person name="Kautmanova I."/>
            <person name="Kiss B."/>
            <person name="Kocsube S."/>
            <person name="Kotiranta H."/>
            <person name="LaButti K.M."/>
            <person name="Lechner B.E."/>
            <person name="Liimatainen K."/>
            <person name="Lipzen A."/>
            <person name="Lukacs Z."/>
            <person name="Mihaltcheva S."/>
            <person name="Morgado L.N."/>
            <person name="Niskanen T."/>
            <person name="Noordeloos M.E."/>
            <person name="Ohm R.A."/>
            <person name="Ortiz-Santana B."/>
            <person name="Ovrebo C."/>
            <person name="Racz N."/>
            <person name="Riley R."/>
            <person name="Savchenko A."/>
            <person name="Shiryaev A."/>
            <person name="Soop K."/>
            <person name="Spirin V."/>
            <person name="Szebenyi C."/>
            <person name="Tomsovsky M."/>
            <person name="Tulloss R.E."/>
            <person name="Uehling J."/>
            <person name="Grigoriev I.V."/>
            <person name="Vagvolgyi C."/>
            <person name="Papp T."/>
            <person name="Martin F.M."/>
            <person name="Miettinen O."/>
            <person name="Hibbett D.S."/>
            <person name="Nagy L.G."/>
        </authorList>
    </citation>
    <scope>NUCLEOTIDE SEQUENCE [LARGE SCALE GENOMIC DNA]</scope>
    <source>
        <strain evidence="2 3">CBS 309.79</strain>
    </source>
</reference>
<organism evidence="2 3">
    <name type="scientific">Pterulicium gracile</name>
    <dbReference type="NCBI Taxonomy" id="1884261"/>
    <lineage>
        <taxon>Eukaryota</taxon>
        <taxon>Fungi</taxon>
        <taxon>Dikarya</taxon>
        <taxon>Basidiomycota</taxon>
        <taxon>Agaricomycotina</taxon>
        <taxon>Agaricomycetes</taxon>
        <taxon>Agaricomycetidae</taxon>
        <taxon>Agaricales</taxon>
        <taxon>Pleurotineae</taxon>
        <taxon>Pterulaceae</taxon>
        <taxon>Pterulicium</taxon>
    </lineage>
</organism>
<accession>A0A5C3QNU4</accession>
<dbReference type="Proteomes" id="UP000305067">
    <property type="component" value="Unassembled WGS sequence"/>
</dbReference>
<evidence type="ECO:0000256" key="1">
    <source>
        <dbReference type="SAM" id="SignalP"/>
    </source>
</evidence>
<dbReference type="AlphaFoldDB" id="A0A5C3QNU4"/>
<proteinExistence type="predicted"/>
<keyword evidence="3" id="KW-1185">Reference proteome</keyword>